<keyword evidence="3" id="KW-1185">Reference proteome</keyword>
<feature type="chain" id="PRO_5045724431" evidence="1">
    <location>
        <begin position="30"/>
        <end position="146"/>
    </location>
</feature>
<dbReference type="EMBL" id="JAVIZQ010000001">
    <property type="protein sequence ID" value="MDR6142182.1"/>
    <property type="molecule type" value="Genomic_DNA"/>
</dbReference>
<reference evidence="2 3" key="1">
    <citation type="submission" date="2023-08" db="EMBL/GenBank/DDBJ databases">
        <title>Functional and genomic diversity of the sorghum phyllosphere microbiome.</title>
        <authorList>
            <person name="Shade A."/>
        </authorList>
    </citation>
    <scope>NUCLEOTIDE SEQUENCE [LARGE SCALE GENOMIC DNA]</scope>
    <source>
        <strain evidence="2 3">SORGH_AS_0445</strain>
    </source>
</reference>
<evidence type="ECO:0000313" key="2">
    <source>
        <dbReference type="EMBL" id="MDR6142182.1"/>
    </source>
</evidence>
<feature type="signal peptide" evidence="1">
    <location>
        <begin position="1"/>
        <end position="29"/>
    </location>
</feature>
<proteinExistence type="predicted"/>
<comment type="caution">
    <text evidence="2">The sequence shown here is derived from an EMBL/GenBank/DDBJ whole genome shotgun (WGS) entry which is preliminary data.</text>
</comment>
<evidence type="ECO:0000313" key="3">
    <source>
        <dbReference type="Proteomes" id="UP001249291"/>
    </source>
</evidence>
<name>A0ABU1HQT0_9MICO</name>
<sequence length="146" mass="15129">MTTVRGERALAVVGTALAAILLSSCSSSAESTLTVQFEEGEGQTVSVSDLQCVTSGDRFTASSAQDRVGELSAFTASISGAADATTWISLGDDRWLLTTDAFEHDGAVTFDNAEARIGTSAEGYPAELETSATLDGTLTCTSQKDF</sequence>
<dbReference type="RefSeq" id="WP_309689986.1">
    <property type="nucleotide sequence ID" value="NZ_JAVIZQ010000001.1"/>
</dbReference>
<accession>A0ABU1HQT0</accession>
<gene>
    <name evidence="2" type="ORF">QE375_001736</name>
</gene>
<organism evidence="2 3">
    <name type="scientific">Microbacterium foliorum</name>
    <dbReference type="NCBI Taxonomy" id="104336"/>
    <lineage>
        <taxon>Bacteria</taxon>
        <taxon>Bacillati</taxon>
        <taxon>Actinomycetota</taxon>
        <taxon>Actinomycetes</taxon>
        <taxon>Micrococcales</taxon>
        <taxon>Microbacteriaceae</taxon>
        <taxon>Microbacterium</taxon>
    </lineage>
</organism>
<protein>
    <submittedName>
        <fullName evidence="2">Guanyl-specific ribonuclease Sa</fullName>
    </submittedName>
</protein>
<dbReference type="Proteomes" id="UP001249291">
    <property type="component" value="Unassembled WGS sequence"/>
</dbReference>
<evidence type="ECO:0000256" key="1">
    <source>
        <dbReference type="SAM" id="SignalP"/>
    </source>
</evidence>
<dbReference type="PROSITE" id="PS51257">
    <property type="entry name" value="PROKAR_LIPOPROTEIN"/>
    <property type="match status" value="1"/>
</dbReference>
<keyword evidence="1" id="KW-0732">Signal</keyword>